<organism evidence="1 2">
    <name type="scientific">Pseudomonas salomonii</name>
    <dbReference type="NCBI Taxonomy" id="191391"/>
    <lineage>
        <taxon>Bacteria</taxon>
        <taxon>Pseudomonadati</taxon>
        <taxon>Pseudomonadota</taxon>
        <taxon>Gammaproteobacteria</taxon>
        <taxon>Pseudomonadales</taxon>
        <taxon>Pseudomonadaceae</taxon>
        <taxon>Pseudomonas</taxon>
    </lineage>
</organism>
<reference evidence="1 2" key="1">
    <citation type="submission" date="2020-04" db="EMBL/GenBank/DDBJ databases">
        <title>Molecular characterization of pseudomonads from Agaricus bisporus reveal novel blotch 2 pathogens in Western Europe.</title>
        <authorList>
            <person name="Taparia T."/>
            <person name="Krijger M."/>
            <person name="Haynes E."/>
            <person name="Elpinstone J.G."/>
            <person name="Noble R."/>
            <person name="Van Der Wolf J."/>
        </authorList>
    </citation>
    <scope>NUCLEOTIDE SEQUENCE [LARGE SCALE GENOMIC DNA]</scope>
    <source>
        <strain evidence="1 2">IPO3765</strain>
    </source>
</reference>
<evidence type="ECO:0000313" key="2">
    <source>
        <dbReference type="Proteomes" id="UP000561369"/>
    </source>
</evidence>
<dbReference type="AlphaFoldDB" id="A0A7Y8GFS2"/>
<dbReference type="RefSeq" id="WP_177024661.1">
    <property type="nucleotide sequence ID" value="NZ_JACAQV010000021.1"/>
</dbReference>
<accession>A0A7Y8GFS2</accession>
<gene>
    <name evidence="1" type="ORF">HX810_20385</name>
</gene>
<evidence type="ECO:0000313" key="1">
    <source>
        <dbReference type="EMBL" id="NWF10033.1"/>
    </source>
</evidence>
<dbReference type="Proteomes" id="UP000561369">
    <property type="component" value="Unassembled WGS sequence"/>
</dbReference>
<protein>
    <submittedName>
        <fullName evidence="1">Uncharacterized protein</fullName>
    </submittedName>
</protein>
<comment type="caution">
    <text evidence="1">The sequence shown here is derived from an EMBL/GenBank/DDBJ whole genome shotgun (WGS) entry which is preliminary data.</text>
</comment>
<name>A0A7Y8GFS2_9PSED</name>
<dbReference type="EMBL" id="JACAQV010000021">
    <property type="protein sequence ID" value="NWF10033.1"/>
    <property type="molecule type" value="Genomic_DNA"/>
</dbReference>
<sequence>MTYGFEYINNEDVVTVDSEFSRMVVVSKGRYAPTQESGLGSTTYFSSVVTSQEPPLVFVKPDKVNAVAGLCRALILGSPGNWTGFYVRAYSSTSAQPNGYYFAAGFQVTPSAQYGAQLYDASEKLVFDTGSPVAVFTKALQTWTYITAGTDAQGLPMAYFSVPFDFSSNDYMLINNFSMDMAGSQTRDVSLYCWWDFPSNRLWAITIGAAVQNSLYLPVVFSKMQA</sequence>
<proteinExistence type="predicted"/>